<dbReference type="PROSITE" id="PS01032">
    <property type="entry name" value="PPM_1"/>
    <property type="match status" value="1"/>
</dbReference>
<evidence type="ECO:0000313" key="8">
    <source>
        <dbReference type="Proteomes" id="UP000794436"/>
    </source>
</evidence>
<evidence type="ECO:0000256" key="3">
    <source>
        <dbReference type="ARBA" id="ARBA00022801"/>
    </source>
</evidence>
<evidence type="ECO:0000256" key="5">
    <source>
        <dbReference type="RuleBase" id="RU003465"/>
    </source>
</evidence>
<proteinExistence type="inferred from homology"/>
<reference evidence="7" key="1">
    <citation type="submission" date="2019-03" db="EMBL/GenBank/DDBJ databases">
        <title>Long read genome sequence of the mycoparasitic Pythium oligandrum ATCC 38472 isolated from sugarbeet rhizosphere.</title>
        <authorList>
            <person name="Gaulin E."/>
        </authorList>
    </citation>
    <scope>NUCLEOTIDE SEQUENCE</scope>
    <source>
        <strain evidence="7">ATCC 38472_TT</strain>
    </source>
</reference>
<dbReference type="InterPro" id="IPR015655">
    <property type="entry name" value="PP2C"/>
</dbReference>
<dbReference type="OrthoDB" id="10264738at2759"/>
<evidence type="ECO:0000259" key="6">
    <source>
        <dbReference type="PROSITE" id="PS51746"/>
    </source>
</evidence>
<evidence type="ECO:0000256" key="1">
    <source>
        <dbReference type="ARBA" id="ARBA00004170"/>
    </source>
</evidence>
<keyword evidence="8" id="KW-1185">Reference proteome</keyword>
<gene>
    <name evidence="7" type="ORF">Poli38472_003703</name>
</gene>
<sequence length="452" mass="50502">MLSSVAPRPINMTVKTTEMEVQASASGVSNPGRSGNVNQDAFFLLKDEPNQTMVFGVFDGHGRETGKDAAWTAKAFFEAQFRAFTAEEYAQLEVNPEQMMTQMFSLCHLMIKSTFRSTYEHRGYIVEEDDETGALIRREHDDPYGGVCIRGGTTATIVVTLHGGAKIITANVGDSIALLGCDEPILSEQDMTTLDHDGTAKMLGHQKHRFRDEIKRNYLVLTGTHSADSDHEYRRIRSSSSSDETNNGSQLQFLYDSSNLDHHQFSIFETTPGGVLQRNPRGAYFKNVRDEWATIVTTPADAPFPDSLAFTRSLGDFHMHAYGVCDKPTVRVVSLEDAIKRSTTNQSDAGLDICPPVEFFLTVASDGIWDNWKYDGLLKFVFQHEKPDGPSRPDLWALMTMPAREEDLSHHHAIHELTESLLSNTLTRAEHFFGDQADNMTVILSHLAFKLT</sequence>
<protein>
    <recommendedName>
        <fullName evidence="6">PPM-type phosphatase domain-containing protein</fullName>
    </recommendedName>
</protein>
<evidence type="ECO:0000313" key="7">
    <source>
        <dbReference type="EMBL" id="TMW65938.1"/>
    </source>
</evidence>
<comment type="similarity">
    <text evidence="5">Belongs to the PP2C family.</text>
</comment>
<comment type="caution">
    <text evidence="7">The sequence shown here is derived from an EMBL/GenBank/DDBJ whole genome shotgun (WGS) entry which is preliminary data.</text>
</comment>
<dbReference type="InterPro" id="IPR001932">
    <property type="entry name" value="PPM-type_phosphatase-like_dom"/>
</dbReference>
<organism evidence="7 8">
    <name type="scientific">Pythium oligandrum</name>
    <name type="common">Mycoparasitic fungus</name>
    <dbReference type="NCBI Taxonomy" id="41045"/>
    <lineage>
        <taxon>Eukaryota</taxon>
        <taxon>Sar</taxon>
        <taxon>Stramenopiles</taxon>
        <taxon>Oomycota</taxon>
        <taxon>Peronosporomycetes</taxon>
        <taxon>Pythiales</taxon>
        <taxon>Pythiaceae</taxon>
        <taxon>Pythium</taxon>
    </lineage>
</organism>
<name>A0A8K1FPT4_PYTOL</name>
<dbReference type="GO" id="GO:0004722">
    <property type="term" value="F:protein serine/threonine phosphatase activity"/>
    <property type="evidence" value="ECO:0007669"/>
    <property type="project" value="InterPro"/>
</dbReference>
<dbReference type="InterPro" id="IPR036457">
    <property type="entry name" value="PPM-type-like_dom_sf"/>
</dbReference>
<dbReference type="SMART" id="SM00332">
    <property type="entry name" value="PP2Cc"/>
    <property type="match status" value="1"/>
</dbReference>
<dbReference type="InterPro" id="IPR000222">
    <property type="entry name" value="PP2C_BS"/>
</dbReference>
<dbReference type="GO" id="GO:0046872">
    <property type="term" value="F:metal ion binding"/>
    <property type="evidence" value="ECO:0007669"/>
    <property type="project" value="UniProtKB-KW"/>
</dbReference>
<dbReference type="PANTHER" id="PTHR47992">
    <property type="entry name" value="PROTEIN PHOSPHATASE"/>
    <property type="match status" value="1"/>
</dbReference>
<dbReference type="AlphaFoldDB" id="A0A8K1FPT4"/>
<keyword evidence="3 5" id="KW-0378">Hydrolase</keyword>
<feature type="domain" description="PPM-type phosphatase" evidence="6">
    <location>
        <begin position="24"/>
        <end position="447"/>
    </location>
</feature>
<evidence type="ECO:0000256" key="2">
    <source>
        <dbReference type="ARBA" id="ARBA00022723"/>
    </source>
</evidence>
<keyword evidence="2" id="KW-0479">Metal-binding</keyword>
<comment type="subcellular location">
    <subcellularLocation>
        <location evidence="1">Membrane</location>
        <topology evidence="1">Peripheral membrane protein</topology>
    </subcellularLocation>
</comment>
<dbReference type="EMBL" id="SPLM01000036">
    <property type="protein sequence ID" value="TMW65938.1"/>
    <property type="molecule type" value="Genomic_DNA"/>
</dbReference>
<dbReference type="Gene3D" id="3.60.40.10">
    <property type="entry name" value="PPM-type phosphatase domain"/>
    <property type="match status" value="1"/>
</dbReference>
<evidence type="ECO:0000256" key="4">
    <source>
        <dbReference type="ARBA" id="ARBA00022912"/>
    </source>
</evidence>
<dbReference type="GO" id="GO:0016020">
    <property type="term" value="C:membrane"/>
    <property type="evidence" value="ECO:0007669"/>
    <property type="project" value="UniProtKB-SubCell"/>
</dbReference>
<dbReference type="SUPFAM" id="SSF81606">
    <property type="entry name" value="PP2C-like"/>
    <property type="match status" value="1"/>
</dbReference>
<dbReference type="PROSITE" id="PS51746">
    <property type="entry name" value="PPM_2"/>
    <property type="match status" value="1"/>
</dbReference>
<accession>A0A8K1FPT4</accession>
<dbReference type="Proteomes" id="UP000794436">
    <property type="component" value="Unassembled WGS sequence"/>
</dbReference>
<keyword evidence="4 5" id="KW-0904">Protein phosphatase</keyword>